<protein>
    <submittedName>
        <fullName evidence="1">TRL-like family protein</fullName>
    </submittedName>
</protein>
<comment type="caution">
    <text evidence="1">The sequence shown here is derived from an EMBL/GenBank/DDBJ whole genome shotgun (WGS) entry which is preliminary data.</text>
</comment>
<dbReference type="AlphaFoldDB" id="A0A948WWW7"/>
<dbReference type="EMBL" id="JAHLFW010000112">
    <property type="protein sequence ID" value="MBU3839367.1"/>
    <property type="molecule type" value="Genomic_DNA"/>
</dbReference>
<dbReference type="Pfam" id="PF13146">
    <property type="entry name" value="TRL"/>
    <property type="match status" value="1"/>
</dbReference>
<organism evidence="1 2">
    <name type="scientific">Candidatus Phocaeicola faecigallinarum</name>
    <dbReference type="NCBI Taxonomy" id="2838732"/>
    <lineage>
        <taxon>Bacteria</taxon>
        <taxon>Pseudomonadati</taxon>
        <taxon>Bacteroidota</taxon>
        <taxon>Bacteroidia</taxon>
        <taxon>Bacteroidales</taxon>
        <taxon>Bacteroidaceae</taxon>
        <taxon>Phocaeicola</taxon>
    </lineage>
</organism>
<reference evidence="1" key="1">
    <citation type="journal article" date="2021" name="PeerJ">
        <title>Extensive microbial diversity within the chicken gut microbiome revealed by metagenomics and culture.</title>
        <authorList>
            <person name="Gilroy R."/>
            <person name="Ravi A."/>
            <person name="Getino M."/>
            <person name="Pursley I."/>
            <person name="Horton D.L."/>
            <person name="Alikhan N.F."/>
            <person name="Baker D."/>
            <person name="Gharbi K."/>
            <person name="Hall N."/>
            <person name="Watson M."/>
            <person name="Adriaenssens E.M."/>
            <person name="Foster-Nyarko E."/>
            <person name="Jarju S."/>
            <person name="Secka A."/>
            <person name="Antonio M."/>
            <person name="Oren A."/>
            <person name="Chaudhuri R.R."/>
            <person name="La Ragione R."/>
            <person name="Hildebrand F."/>
            <person name="Pallen M.J."/>
        </authorList>
    </citation>
    <scope>NUCLEOTIDE SEQUENCE</scope>
    <source>
        <strain evidence="1">G4-2901</strain>
    </source>
</reference>
<proteinExistence type="predicted"/>
<name>A0A948WWW7_9BACT</name>
<accession>A0A948WWW7</accession>
<sequence length="85" mass="8752">MSSTPAGMGALYTSVKTDGHVTSNPCGTKVGTATATNILGWVLTGDASVETAAKSAGIKKISHVDRENMSILGIYGTYKVIVYGE</sequence>
<reference evidence="1" key="2">
    <citation type="submission" date="2021-04" db="EMBL/GenBank/DDBJ databases">
        <authorList>
            <person name="Gilroy R."/>
        </authorList>
    </citation>
    <scope>NUCLEOTIDE SEQUENCE</scope>
    <source>
        <strain evidence="1">G4-2901</strain>
    </source>
</reference>
<evidence type="ECO:0000313" key="2">
    <source>
        <dbReference type="Proteomes" id="UP000783796"/>
    </source>
</evidence>
<dbReference type="Proteomes" id="UP000783796">
    <property type="component" value="Unassembled WGS sequence"/>
</dbReference>
<dbReference type="InterPro" id="IPR025113">
    <property type="entry name" value="TRL-like"/>
</dbReference>
<evidence type="ECO:0000313" key="1">
    <source>
        <dbReference type="EMBL" id="MBU3839367.1"/>
    </source>
</evidence>
<gene>
    <name evidence="1" type="ORF">H9777_13885</name>
</gene>